<evidence type="ECO:0000313" key="3">
    <source>
        <dbReference type="Proteomes" id="UP000283269"/>
    </source>
</evidence>
<feature type="domain" description="Fungal-type protein kinase" evidence="1">
    <location>
        <begin position="539"/>
        <end position="640"/>
    </location>
</feature>
<feature type="domain" description="Fungal-type protein kinase" evidence="1">
    <location>
        <begin position="5"/>
        <end position="39"/>
    </location>
</feature>
<comment type="caution">
    <text evidence="2">The sequence shown here is derived from an EMBL/GenBank/DDBJ whole genome shotgun (WGS) entry which is preliminary data.</text>
</comment>
<dbReference type="OrthoDB" id="3271139at2759"/>
<dbReference type="EMBL" id="NHYD01000964">
    <property type="protein sequence ID" value="PPQ92803.1"/>
    <property type="molecule type" value="Genomic_DNA"/>
</dbReference>
<sequence>MQLSEGTAQFMARDLLQYRTVHHGVRHDVESFIWVFSYCVMRNLYDRASKSQDEAIRSQKDSFLQIYRNAFGQTTYREISERRNAECFTLEFPRDKDVAKIVAAFMSKPLISLVIKLGNIIHDGIGRRARNPINREAVLEAVKKTILEIHVLWTGILQDELQAEYITTSNTTATLDGIKEGLKKKIQYDDSQVFSRLHLDAIDNSFVSECAASLLKTRAQDIAELKDLIASAENRTTDDPYDEECRARLDERDMYDPLVSLVPSNTTSLVKYCPLFKIRLFRHIQYHFEHSYKTNVHQKRAFRMSHGLLKADEPHMAGKSRTCPDLTVAPADTKVLTSRDWAHRDAFGEVTVTRSRGPKAPSGKPILEIVAQRADYARLFLAGRPFMLFCVGILIFGTEFCVGMFDRDGVTFSPVHDMFKAPEAFVRVVHSITHNLSIQALGLDPTVEICTRDQTTYRSADSYLPIRHRFSCRRQHAQMVHQSSYVDLVVAARTWDHYTSLEQRNTLYTKPRYELSSVVCLANNWRKYKSILSRLPRKQLSFRVLEFLHAVSLLILSLNLRTPPVLHRLVLCTVGRPMWEYQSEKEFLLDFHDILLAHKRLVEQGALHRDISAGNVLLSTDEDDTVSGFITDLDLAYISPQTPGSESGFPV</sequence>
<dbReference type="Pfam" id="PF17667">
    <property type="entry name" value="Pkinase_fungal"/>
    <property type="match status" value="3"/>
</dbReference>
<dbReference type="Proteomes" id="UP000283269">
    <property type="component" value="Unassembled WGS sequence"/>
</dbReference>
<dbReference type="InterPro" id="IPR040976">
    <property type="entry name" value="Pkinase_fungal"/>
</dbReference>
<dbReference type="PANTHER" id="PTHR38248">
    <property type="entry name" value="FUNK1 6"/>
    <property type="match status" value="1"/>
</dbReference>
<dbReference type="PANTHER" id="PTHR38248:SF2">
    <property type="entry name" value="FUNK1 11"/>
    <property type="match status" value="1"/>
</dbReference>
<dbReference type="AlphaFoldDB" id="A0A409XPR4"/>
<evidence type="ECO:0000259" key="1">
    <source>
        <dbReference type="Pfam" id="PF17667"/>
    </source>
</evidence>
<dbReference type="InParanoid" id="A0A409XPR4"/>
<dbReference type="InterPro" id="IPR011009">
    <property type="entry name" value="Kinase-like_dom_sf"/>
</dbReference>
<protein>
    <recommendedName>
        <fullName evidence="1">Fungal-type protein kinase domain-containing protein</fullName>
    </recommendedName>
</protein>
<accession>A0A409XPR4</accession>
<dbReference type="STRING" id="93625.A0A409XPR4"/>
<proteinExistence type="predicted"/>
<organism evidence="2 3">
    <name type="scientific">Psilocybe cyanescens</name>
    <dbReference type="NCBI Taxonomy" id="93625"/>
    <lineage>
        <taxon>Eukaryota</taxon>
        <taxon>Fungi</taxon>
        <taxon>Dikarya</taxon>
        <taxon>Basidiomycota</taxon>
        <taxon>Agaricomycotina</taxon>
        <taxon>Agaricomycetes</taxon>
        <taxon>Agaricomycetidae</taxon>
        <taxon>Agaricales</taxon>
        <taxon>Agaricineae</taxon>
        <taxon>Strophariaceae</taxon>
        <taxon>Psilocybe</taxon>
    </lineage>
</organism>
<feature type="domain" description="Fungal-type protein kinase" evidence="1">
    <location>
        <begin position="371"/>
        <end position="456"/>
    </location>
</feature>
<keyword evidence="3" id="KW-1185">Reference proteome</keyword>
<evidence type="ECO:0000313" key="2">
    <source>
        <dbReference type="EMBL" id="PPQ92803.1"/>
    </source>
</evidence>
<name>A0A409XPR4_PSICY</name>
<dbReference type="SUPFAM" id="SSF56112">
    <property type="entry name" value="Protein kinase-like (PK-like)"/>
    <property type="match status" value="1"/>
</dbReference>
<reference evidence="2 3" key="1">
    <citation type="journal article" date="2018" name="Evol. Lett.">
        <title>Horizontal gene cluster transfer increased hallucinogenic mushroom diversity.</title>
        <authorList>
            <person name="Reynolds H.T."/>
            <person name="Vijayakumar V."/>
            <person name="Gluck-Thaler E."/>
            <person name="Korotkin H.B."/>
            <person name="Matheny P.B."/>
            <person name="Slot J.C."/>
        </authorList>
    </citation>
    <scope>NUCLEOTIDE SEQUENCE [LARGE SCALE GENOMIC DNA]</scope>
    <source>
        <strain evidence="2 3">2631</strain>
    </source>
</reference>
<gene>
    <name evidence="2" type="ORF">CVT25_004061</name>
</gene>